<gene>
    <name evidence="2" type="ORF">GM51_13000</name>
</gene>
<name>A0A094PWP0_9ZZZZ</name>
<proteinExistence type="predicted"/>
<dbReference type="Pfam" id="PF00561">
    <property type="entry name" value="Abhydrolase_1"/>
    <property type="match status" value="1"/>
</dbReference>
<dbReference type="InterPro" id="IPR029058">
    <property type="entry name" value="AB_hydrolase_fold"/>
</dbReference>
<dbReference type="EMBL" id="JNSL01000090">
    <property type="protein sequence ID" value="KGA16225.1"/>
    <property type="molecule type" value="Genomic_DNA"/>
</dbReference>
<sequence length="183" mass="19886">DLVAHDWGAGHVFNALAARPNLVRSWAADCVGLMHPDYEWHTNAKEWQTPVVGEKAVADMVATSESDFVAIFSSLGMTADIAGQVKRGINDEMARCILALYRDATQPRMAELGRQFIAAAPANGLVIVATNDHFAGPVENMTQIAGQVNAKTATIADAGHWWMCEQPQFAASMLMQHWHSVAN</sequence>
<reference evidence="2" key="1">
    <citation type="submission" date="2014-06" db="EMBL/GenBank/DDBJ databases">
        <title>Key roles for freshwater Actinobacteria revealed by deep metagenomic sequencing.</title>
        <authorList>
            <person name="Ghai R."/>
            <person name="Mizuno C.M."/>
            <person name="Picazo A."/>
            <person name="Camacho A."/>
            <person name="Rodriguez-Valera F."/>
        </authorList>
    </citation>
    <scope>NUCLEOTIDE SEQUENCE</scope>
</reference>
<evidence type="ECO:0000259" key="1">
    <source>
        <dbReference type="Pfam" id="PF00561"/>
    </source>
</evidence>
<protein>
    <recommendedName>
        <fullName evidence="1">AB hydrolase-1 domain-containing protein</fullName>
    </recommendedName>
</protein>
<comment type="caution">
    <text evidence="2">The sequence shown here is derived from an EMBL/GenBank/DDBJ whole genome shotgun (WGS) entry which is preliminary data.</text>
</comment>
<dbReference type="SUPFAM" id="SSF53474">
    <property type="entry name" value="alpha/beta-Hydrolases"/>
    <property type="match status" value="1"/>
</dbReference>
<dbReference type="AlphaFoldDB" id="A0A094PWP0"/>
<feature type="non-terminal residue" evidence="2">
    <location>
        <position position="1"/>
    </location>
</feature>
<accession>A0A094PWP0</accession>
<evidence type="ECO:0000313" key="2">
    <source>
        <dbReference type="EMBL" id="KGA16225.1"/>
    </source>
</evidence>
<organism evidence="2">
    <name type="scientific">freshwater metagenome</name>
    <dbReference type="NCBI Taxonomy" id="449393"/>
    <lineage>
        <taxon>unclassified sequences</taxon>
        <taxon>metagenomes</taxon>
        <taxon>ecological metagenomes</taxon>
    </lineage>
</organism>
<dbReference type="Gene3D" id="3.40.50.1820">
    <property type="entry name" value="alpha/beta hydrolase"/>
    <property type="match status" value="1"/>
</dbReference>
<dbReference type="InterPro" id="IPR000073">
    <property type="entry name" value="AB_hydrolase_1"/>
</dbReference>
<feature type="domain" description="AB hydrolase-1" evidence="1">
    <location>
        <begin position="2"/>
        <end position="162"/>
    </location>
</feature>